<dbReference type="SUPFAM" id="SSF48452">
    <property type="entry name" value="TPR-like"/>
    <property type="match status" value="1"/>
</dbReference>
<evidence type="ECO:0000256" key="6">
    <source>
        <dbReference type="SAM" id="Coils"/>
    </source>
</evidence>
<keyword evidence="5" id="KW-0413">Isomerase</keyword>
<dbReference type="AlphaFoldDB" id="A0A0M0J9Q6"/>
<comment type="similarity">
    <text evidence="2">Belongs to the AHA1 family.</text>
</comment>
<dbReference type="InterPro" id="IPR050754">
    <property type="entry name" value="FKBP4/5/8-like"/>
</dbReference>
<name>A0A0M0J9Q6_9EUKA</name>
<dbReference type="PANTHER" id="PTHR46512:SF9">
    <property type="entry name" value="PEPTIDYLPROLYL ISOMERASE"/>
    <property type="match status" value="1"/>
</dbReference>
<evidence type="ECO:0000256" key="5">
    <source>
        <dbReference type="ARBA" id="ARBA00023235"/>
    </source>
</evidence>
<feature type="compositionally biased region" description="Low complexity" evidence="7">
    <location>
        <begin position="387"/>
        <end position="401"/>
    </location>
</feature>
<feature type="compositionally biased region" description="Basic and acidic residues" evidence="7">
    <location>
        <begin position="420"/>
        <end position="449"/>
    </location>
</feature>
<evidence type="ECO:0000256" key="3">
    <source>
        <dbReference type="ARBA" id="ARBA00013194"/>
    </source>
</evidence>
<comment type="caution">
    <text evidence="9">The sequence shown here is derived from an EMBL/GenBank/DDBJ whole genome shotgun (WGS) entry which is preliminary data.</text>
</comment>
<evidence type="ECO:0000256" key="1">
    <source>
        <dbReference type="ARBA" id="ARBA00000971"/>
    </source>
</evidence>
<gene>
    <name evidence="9" type="ORF">Ctob_000219</name>
</gene>
<feature type="coiled-coil region" evidence="6">
    <location>
        <begin position="201"/>
        <end position="251"/>
    </location>
</feature>
<feature type="domain" description="Activator of Hsp90 ATPase AHSA1-like N-terminal" evidence="8">
    <location>
        <begin position="537"/>
        <end position="677"/>
    </location>
</feature>
<feature type="region of interest" description="Disordered" evidence="7">
    <location>
        <begin position="1"/>
        <end position="41"/>
    </location>
</feature>
<dbReference type="InterPro" id="IPR019734">
    <property type="entry name" value="TPR_rpt"/>
</dbReference>
<dbReference type="Pfam" id="PF09229">
    <property type="entry name" value="Aha1_N"/>
    <property type="match status" value="1"/>
</dbReference>
<dbReference type="GO" id="GO:0001671">
    <property type="term" value="F:ATPase activator activity"/>
    <property type="evidence" value="ECO:0007669"/>
    <property type="project" value="InterPro"/>
</dbReference>
<comment type="catalytic activity">
    <reaction evidence="1">
        <text>[protein]-peptidylproline (omega=180) = [protein]-peptidylproline (omega=0)</text>
        <dbReference type="Rhea" id="RHEA:16237"/>
        <dbReference type="Rhea" id="RHEA-COMP:10747"/>
        <dbReference type="Rhea" id="RHEA-COMP:10748"/>
        <dbReference type="ChEBI" id="CHEBI:83833"/>
        <dbReference type="ChEBI" id="CHEBI:83834"/>
        <dbReference type="EC" id="5.2.1.8"/>
    </reaction>
</comment>
<dbReference type="Gene3D" id="3.15.10.20">
    <property type="entry name" value="Activator of Hsp90 ATPase Aha1, N-terminal domain"/>
    <property type="match status" value="1"/>
</dbReference>
<dbReference type="SMART" id="SM01000">
    <property type="entry name" value="Aha1_N"/>
    <property type="match status" value="1"/>
</dbReference>
<keyword evidence="10" id="KW-1185">Reference proteome</keyword>
<feature type="region of interest" description="Disordered" evidence="7">
    <location>
        <begin position="304"/>
        <end position="340"/>
    </location>
</feature>
<accession>A0A0M0J9Q6</accession>
<feature type="region of interest" description="Disordered" evidence="7">
    <location>
        <begin position="496"/>
        <end position="519"/>
    </location>
</feature>
<keyword evidence="4" id="KW-0697">Rotamase</keyword>
<evidence type="ECO:0000313" key="9">
    <source>
        <dbReference type="EMBL" id="KOO23334.1"/>
    </source>
</evidence>
<feature type="region of interest" description="Disordered" evidence="7">
    <location>
        <begin position="369"/>
        <end position="402"/>
    </location>
</feature>
<dbReference type="PANTHER" id="PTHR46512">
    <property type="entry name" value="PEPTIDYLPROLYL ISOMERASE"/>
    <property type="match status" value="1"/>
</dbReference>
<organism evidence="9 10">
    <name type="scientific">Chrysochromulina tobinii</name>
    <dbReference type="NCBI Taxonomy" id="1460289"/>
    <lineage>
        <taxon>Eukaryota</taxon>
        <taxon>Haptista</taxon>
        <taxon>Haptophyta</taxon>
        <taxon>Prymnesiophyceae</taxon>
        <taxon>Prymnesiales</taxon>
        <taxon>Chrysochromulinaceae</taxon>
        <taxon>Chrysochromulina</taxon>
    </lineage>
</organism>
<evidence type="ECO:0000259" key="8">
    <source>
        <dbReference type="SMART" id="SM01000"/>
    </source>
</evidence>
<feature type="compositionally biased region" description="Acidic residues" evidence="7">
    <location>
        <begin position="7"/>
        <end position="25"/>
    </location>
</feature>
<proteinExistence type="inferred from homology"/>
<evidence type="ECO:0000256" key="4">
    <source>
        <dbReference type="ARBA" id="ARBA00023110"/>
    </source>
</evidence>
<dbReference type="InterPro" id="IPR015310">
    <property type="entry name" value="AHSA1-like_N"/>
</dbReference>
<dbReference type="InterPro" id="IPR036338">
    <property type="entry name" value="Aha1"/>
</dbReference>
<evidence type="ECO:0000256" key="2">
    <source>
        <dbReference type="ARBA" id="ARBA00006817"/>
    </source>
</evidence>
<dbReference type="EC" id="5.2.1.8" evidence="3"/>
<protein>
    <recommendedName>
        <fullName evidence="3">peptidylprolyl isomerase</fullName>
        <ecNumber evidence="3">5.2.1.8</ecNumber>
    </recommendedName>
</protein>
<evidence type="ECO:0000313" key="10">
    <source>
        <dbReference type="Proteomes" id="UP000037460"/>
    </source>
</evidence>
<dbReference type="Gene3D" id="1.25.40.10">
    <property type="entry name" value="Tetratricopeptide repeat domain"/>
    <property type="match status" value="1"/>
</dbReference>
<dbReference type="Proteomes" id="UP000037460">
    <property type="component" value="Unassembled WGS sequence"/>
</dbReference>
<dbReference type="InterPro" id="IPR011990">
    <property type="entry name" value="TPR-like_helical_dom_sf"/>
</dbReference>
<dbReference type="EMBL" id="JWZX01003203">
    <property type="protein sequence ID" value="KOO23334.1"/>
    <property type="molecule type" value="Genomic_DNA"/>
</dbReference>
<keyword evidence="6" id="KW-0175">Coiled coil</keyword>
<dbReference type="OrthoDB" id="532682at2759"/>
<dbReference type="SMART" id="SM00028">
    <property type="entry name" value="TPR"/>
    <property type="match status" value="3"/>
</dbReference>
<dbReference type="GO" id="GO:0003755">
    <property type="term" value="F:peptidyl-prolyl cis-trans isomerase activity"/>
    <property type="evidence" value="ECO:0007669"/>
    <property type="project" value="UniProtKB-EC"/>
</dbReference>
<feature type="region of interest" description="Disordered" evidence="7">
    <location>
        <begin position="416"/>
        <end position="456"/>
    </location>
</feature>
<dbReference type="GO" id="GO:0051087">
    <property type="term" value="F:protein-folding chaperone binding"/>
    <property type="evidence" value="ECO:0007669"/>
    <property type="project" value="InterPro"/>
</dbReference>
<feature type="compositionally biased region" description="Low complexity" evidence="7">
    <location>
        <begin position="505"/>
        <end position="519"/>
    </location>
</feature>
<dbReference type="SUPFAM" id="SSF103111">
    <property type="entry name" value="Activator of Hsp90 ATPase, Aha1"/>
    <property type="match status" value="1"/>
</dbReference>
<reference evidence="10" key="1">
    <citation type="journal article" date="2015" name="PLoS Genet.">
        <title>Genome Sequence and Transcriptome Analyses of Chrysochromulina tobin: Metabolic Tools for Enhanced Algal Fitness in the Prominent Order Prymnesiales (Haptophyceae).</title>
        <authorList>
            <person name="Hovde B.T."/>
            <person name="Deodato C.R."/>
            <person name="Hunsperger H.M."/>
            <person name="Ryken S.A."/>
            <person name="Yost W."/>
            <person name="Jha R.K."/>
            <person name="Patterson J."/>
            <person name="Monnat R.J. Jr."/>
            <person name="Barlow S.B."/>
            <person name="Starkenburg S.R."/>
            <person name="Cattolico R.A."/>
        </authorList>
    </citation>
    <scope>NUCLEOTIDE SEQUENCE</scope>
    <source>
        <strain evidence="10">CCMP291</strain>
    </source>
</reference>
<sequence>MDLSAGDNEDDDDGFPDPVDPEEEAAEAKKKTGAEQEEEQLSAAMAQSLLEDATRLKDAGNALFKAGDNAAAIATYDEALNAVKDAPTSNEAKELLKPVLISLHNNSAAAQIKLEAWEAAEASASQVLELEADNSKALFRRGMARGKLGQLSSAQQDLLAACKADPKDKNARAELVTVQAALKVQRDGLKSSFSAKFGAAAEKAVAKEEAAERARKQEEARLKALAEERLRAEWRVECDRLRQRQKAQREETRRARLRKFLGDAADAVATERGESSGTLVYSEVMPAPDGARDGAYISIGEVNHTMILPPPPPPPKDKEGTGDDDDEDMGAVPGAKTLPEERTLSALEILKTVVSDALSDFAQALEEVPTSALAEESAPPVTPSPPAAAGANEGADEAQGATAAMEAMEVDEPISFEVYKQQKKDEEKKDRERVEALQKKAKEEADAERRRARKAEKVTVSGEEGLDMKGYKIRADGSKTSYFDRQIDEKTKALLDEQKKPKRLSAGGAEAAPASAEEARQQAAAGSAWNAGGTWEEKEMGDWCKAELTKVLETARGSAEQVQISITKVKSVEGTASVVASRGQVRHIYEYALELEWKAKRLAELPPPGVPPAVDAKVIETKLCSGTLHYAEVSPTATPGTVSGAGCADATHTYKAEVKEPELRPVAAAALEALKADVQRCIGEFDIHFRSKRV</sequence>
<evidence type="ECO:0000256" key="7">
    <source>
        <dbReference type="SAM" id="MobiDB-lite"/>
    </source>
</evidence>